<dbReference type="Pfam" id="PF12464">
    <property type="entry name" value="Mac"/>
    <property type="match status" value="1"/>
</dbReference>
<dbReference type="SUPFAM" id="SSF51161">
    <property type="entry name" value="Trimeric LpxA-like enzymes"/>
    <property type="match status" value="1"/>
</dbReference>
<dbReference type="CDD" id="cd03357">
    <property type="entry name" value="LbH_MAT_GAT"/>
    <property type="match status" value="1"/>
</dbReference>
<dbReference type="InterPro" id="IPR039369">
    <property type="entry name" value="LacA-like"/>
</dbReference>
<dbReference type="FunFam" id="2.160.10.10:FF:000008">
    <property type="entry name" value="Maltose O-acetyltransferase"/>
    <property type="match status" value="1"/>
</dbReference>
<evidence type="ECO:0000313" key="8">
    <source>
        <dbReference type="Proteomes" id="UP000018211"/>
    </source>
</evidence>
<comment type="caution">
    <text evidence="7">The sequence shown here is derived from an EMBL/GenBank/DDBJ whole genome shotgun (WGS) entry which is preliminary data.</text>
</comment>
<protein>
    <recommendedName>
        <fullName evidence="5">Acetyltransferase</fullName>
        <ecNumber evidence="5">2.3.1.-</ecNumber>
    </recommendedName>
</protein>
<dbReference type="Proteomes" id="UP000018211">
    <property type="component" value="Unassembled WGS sequence"/>
</dbReference>
<dbReference type="InterPro" id="IPR011004">
    <property type="entry name" value="Trimer_LpxA-like_sf"/>
</dbReference>
<dbReference type="Pfam" id="PF00132">
    <property type="entry name" value="Hexapep"/>
    <property type="match status" value="1"/>
</dbReference>
<evidence type="ECO:0000259" key="6">
    <source>
        <dbReference type="SMART" id="SM01266"/>
    </source>
</evidence>
<proteinExistence type="inferred from homology"/>
<reference evidence="7 8" key="1">
    <citation type="journal article" date="2013" name="ISME J.">
        <title>Comparative genomics of pathogenic lineages of Vibrio nigripulchritudo identifies virulence-associated traits.</title>
        <authorList>
            <person name="Goudenege D."/>
            <person name="Labreuche Y."/>
            <person name="Krin E."/>
            <person name="Ansquer D."/>
            <person name="Mangenot S."/>
            <person name="Calteau A."/>
            <person name="Medigue C."/>
            <person name="Mazel D."/>
            <person name="Polz M.F."/>
            <person name="Le Roux F."/>
        </authorList>
    </citation>
    <scope>NUCLEOTIDE SEQUENCE [LARGE SCALE GENOMIC DNA]</scope>
    <source>
        <strain evidence="7 8">SOn1</strain>
    </source>
</reference>
<dbReference type="PANTHER" id="PTHR43017:SF1">
    <property type="entry name" value="ACETYLTRANSFERASE YJL218W-RELATED"/>
    <property type="match status" value="1"/>
</dbReference>
<evidence type="ECO:0000256" key="4">
    <source>
        <dbReference type="ARBA" id="ARBA00023315"/>
    </source>
</evidence>
<dbReference type="InterPro" id="IPR001451">
    <property type="entry name" value="Hexapep"/>
</dbReference>
<dbReference type="SMART" id="SM01266">
    <property type="entry name" value="Mac"/>
    <property type="match status" value="1"/>
</dbReference>
<dbReference type="RefSeq" id="WP_022561253.1">
    <property type="nucleotide sequence ID" value="NZ_LK391965.1"/>
</dbReference>
<sequence>MASEKEKMLAGELYQPWDDEIHCERIACRRWLHQLNNSLPNSEEWQDAIESLLPQAKGEVYLEPPFYCDYGSNILVGENFYANFGCTILDANRVVIGDNVMLAPNVQIYTATHPLDVKTRVTECLEYAEPINIGDNVWIGGASVICPGVTIGENSVIGAGSVVTKDIPANVVAAGNPCKVIREIEQ</sequence>
<dbReference type="InterPro" id="IPR018357">
    <property type="entry name" value="Hexapep_transf_CS"/>
</dbReference>
<evidence type="ECO:0000313" key="7">
    <source>
        <dbReference type="EMBL" id="CCO49866.1"/>
    </source>
</evidence>
<dbReference type="InterPro" id="IPR024688">
    <property type="entry name" value="Mac_dom"/>
</dbReference>
<feature type="domain" description="Maltose/galactoside acetyltransferase" evidence="6">
    <location>
        <begin position="5"/>
        <end position="58"/>
    </location>
</feature>
<comment type="similarity">
    <text evidence="1 5">Belongs to the transferase hexapeptide repeat family.</text>
</comment>
<dbReference type="EMBL" id="CAOF01000189">
    <property type="protein sequence ID" value="CCO49866.1"/>
    <property type="molecule type" value="Genomic_DNA"/>
</dbReference>
<name>A0AAV2VYN8_9VIBR</name>
<keyword evidence="4 5" id="KW-0012">Acyltransferase</keyword>
<keyword evidence="3" id="KW-0677">Repeat</keyword>
<dbReference type="GO" id="GO:0008870">
    <property type="term" value="F:galactoside O-acetyltransferase activity"/>
    <property type="evidence" value="ECO:0007669"/>
    <property type="project" value="TreeGrafter"/>
</dbReference>
<evidence type="ECO:0000256" key="5">
    <source>
        <dbReference type="RuleBase" id="RU367021"/>
    </source>
</evidence>
<dbReference type="EC" id="2.3.1.-" evidence="5"/>
<accession>A0AAV2VYN8</accession>
<evidence type="ECO:0000256" key="1">
    <source>
        <dbReference type="ARBA" id="ARBA00007274"/>
    </source>
</evidence>
<dbReference type="AlphaFoldDB" id="A0AAV2VYN8"/>
<organism evidence="7 8">
    <name type="scientific">Vibrio nigripulchritudo SOn1</name>
    <dbReference type="NCBI Taxonomy" id="1238450"/>
    <lineage>
        <taxon>Bacteria</taxon>
        <taxon>Pseudomonadati</taxon>
        <taxon>Pseudomonadota</taxon>
        <taxon>Gammaproteobacteria</taxon>
        <taxon>Vibrionales</taxon>
        <taxon>Vibrionaceae</taxon>
        <taxon>Vibrio</taxon>
    </lineage>
</organism>
<evidence type="ECO:0000256" key="3">
    <source>
        <dbReference type="ARBA" id="ARBA00022737"/>
    </source>
</evidence>
<dbReference type="PROSITE" id="PS00101">
    <property type="entry name" value="HEXAPEP_TRANSFERASES"/>
    <property type="match status" value="1"/>
</dbReference>
<keyword evidence="2 5" id="KW-0808">Transferase</keyword>
<dbReference type="PANTHER" id="PTHR43017">
    <property type="entry name" value="GALACTOSIDE O-ACETYLTRANSFERASE"/>
    <property type="match status" value="1"/>
</dbReference>
<gene>
    <name evidence="7" type="primary">maa</name>
    <name evidence="7" type="ORF">VIBNISOn1_920001</name>
</gene>
<dbReference type="Gene3D" id="2.160.10.10">
    <property type="entry name" value="Hexapeptide repeat proteins"/>
    <property type="match status" value="1"/>
</dbReference>
<evidence type="ECO:0000256" key="2">
    <source>
        <dbReference type="ARBA" id="ARBA00022679"/>
    </source>
</evidence>